<evidence type="ECO:0000313" key="4">
    <source>
        <dbReference type="EMBL" id="MBX06743.1"/>
    </source>
</evidence>
<dbReference type="PANTHER" id="PTHR48049:SF60">
    <property type="entry name" value="UDP-GLYCOSYLTRANSFERASE 91B1"/>
    <property type="match status" value="1"/>
</dbReference>
<dbReference type="InterPro" id="IPR050481">
    <property type="entry name" value="UDP-glycosyltransf_plant"/>
</dbReference>
<reference evidence="4" key="1">
    <citation type="submission" date="2018-02" db="EMBL/GenBank/DDBJ databases">
        <title>Rhizophora mucronata_Transcriptome.</title>
        <authorList>
            <person name="Meera S.P."/>
            <person name="Sreeshan A."/>
            <person name="Augustine A."/>
        </authorList>
    </citation>
    <scope>NUCLEOTIDE SEQUENCE</scope>
    <source>
        <tissue evidence="4">Leaf</tissue>
    </source>
</reference>
<dbReference type="AlphaFoldDB" id="A0A2P2KLZ1"/>
<dbReference type="CDD" id="cd03784">
    <property type="entry name" value="GT1_Gtf-like"/>
    <property type="match status" value="1"/>
</dbReference>
<dbReference type="SUPFAM" id="SSF53756">
    <property type="entry name" value="UDP-Glycosyltransferase/glycogen phosphorylase"/>
    <property type="match status" value="1"/>
</dbReference>
<feature type="domain" description="Glycosyltransferase N-terminal" evidence="3">
    <location>
        <begin position="8"/>
        <end position="108"/>
    </location>
</feature>
<dbReference type="InterPro" id="IPR002213">
    <property type="entry name" value="UDP_glucos_trans"/>
</dbReference>
<organism evidence="4">
    <name type="scientific">Rhizophora mucronata</name>
    <name type="common">Asiatic mangrove</name>
    <dbReference type="NCBI Taxonomy" id="61149"/>
    <lineage>
        <taxon>Eukaryota</taxon>
        <taxon>Viridiplantae</taxon>
        <taxon>Streptophyta</taxon>
        <taxon>Embryophyta</taxon>
        <taxon>Tracheophyta</taxon>
        <taxon>Spermatophyta</taxon>
        <taxon>Magnoliopsida</taxon>
        <taxon>eudicotyledons</taxon>
        <taxon>Gunneridae</taxon>
        <taxon>Pentapetalae</taxon>
        <taxon>rosids</taxon>
        <taxon>fabids</taxon>
        <taxon>Malpighiales</taxon>
        <taxon>Rhizophoraceae</taxon>
        <taxon>Rhizophora</taxon>
    </lineage>
</organism>
<comment type="similarity">
    <text evidence="1">Belongs to the UDP-glycosyltransferase family.</text>
</comment>
<dbReference type="EMBL" id="GGEC01026259">
    <property type="protein sequence ID" value="MBX06743.1"/>
    <property type="molecule type" value="Transcribed_RNA"/>
</dbReference>
<dbReference type="Gene3D" id="3.40.50.2000">
    <property type="entry name" value="Glycogen Phosphorylase B"/>
    <property type="match status" value="2"/>
</dbReference>
<dbReference type="Pfam" id="PF26168">
    <property type="entry name" value="Glyco_transf_N"/>
    <property type="match status" value="1"/>
</dbReference>
<protein>
    <submittedName>
        <fullName evidence="4">Putative UDP-rhamnose:rhamnosyltransferase 1</fullName>
    </submittedName>
</protein>
<evidence type="ECO:0000256" key="2">
    <source>
        <dbReference type="ARBA" id="ARBA00022679"/>
    </source>
</evidence>
<sequence>MGEPKQLHVAVFPWLAFGHLIPYLELSKLIAQKGQQVSFISTPRNIQRLPKIPPNLAQNINFVILNLSPTENLPPKAEATADVPFHTIPYLKRAFDGLQDSLAHFLETSKPDWVICDFAPHWLPPITTRLGFFGPSSQVMINGDDPRTLPEHFTVSPEWVPFPSKIAFRLHEAKRFLDHFEVNPSGLSDLYRFGSVIAGSDAIFIRSCMELEADFLRLVAEIHGKPAIPLGILPPSSAVVADAQEEDAWLTINEWLEKQNEGSVVYVAFGSELTISQEQLNELALGMELSGLPFLWALRKRPADSAEGESC</sequence>
<dbReference type="GO" id="GO:0035251">
    <property type="term" value="F:UDP-glucosyltransferase activity"/>
    <property type="evidence" value="ECO:0007669"/>
    <property type="project" value="InterPro"/>
</dbReference>
<evidence type="ECO:0000259" key="3">
    <source>
        <dbReference type="Pfam" id="PF26168"/>
    </source>
</evidence>
<dbReference type="InterPro" id="IPR058980">
    <property type="entry name" value="Glyco_transf_N"/>
</dbReference>
<proteinExistence type="inferred from homology"/>
<dbReference type="PANTHER" id="PTHR48049">
    <property type="entry name" value="GLYCOSYLTRANSFERASE"/>
    <property type="match status" value="1"/>
</dbReference>
<name>A0A2P2KLZ1_RHIMU</name>
<keyword evidence="2 4" id="KW-0808">Transferase</keyword>
<evidence type="ECO:0000256" key="1">
    <source>
        <dbReference type="ARBA" id="ARBA00009995"/>
    </source>
</evidence>
<accession>A0A2P2KLZ1</accession>